<dbReference type="Gene3D" id="3.10.560.10">
    <property type="entry name" value="Outer membrane lipoprotein wza domain like"/>
    <property type="match status" value="1"/>
</dbReference>
<proteinExistence type="predicted"/>
<dbReference type="EMBL" id="CAFABD010000013">
    <property type="protein sequence ID" value="CAB4817650.1"/>
    <property type="molecule type" value="Genomic_DNA"/>
</dbReference>
<evidence type="ECO:0000259" key="2">
    <source>
        <dbReference type="SMART" id="SM00278"/>
    </source>
</evidence>
<name>A0A6J7PP47_9ZZZZ</name>
<dbReference type="InterPro" id="IPR010994">
    <property type="entry name" value="RuvA_2-like"/>
</dbReference>
<evidence type="ECO:0000313" key="8">
    <source>
        <dbReference type="EMBL" id="CAB5114272.1"/>
    </source>
</evidence>
<dbReference type="PANTHER" id="PTHR21180:SF32">
    <property type="entry name" value="ENDONUCLEASE_EXONUCLEASE_PHOSPHATASE FAMILY DOMAIN-CONTAINING PROTEIN 1"/>
    <property type="match status" value="1"/>
</dbReference>
<dbReference type="GO" id="GO:0003677">
    <property type="term" value="F:DNA binding"/>
    <property type="evidence" value="ECO:0007669"/>
    <property type="project" value="InterPro"/>
</dbReference>
<dbReference type="Pfam" id="PF10531">
    <property type="entry name" value="SLBB"/>
    <property type="match status" value="1"/>
</dbReference>
<evidence type="ECO:0000313" key="3">
    <source>
        <dbReference type="EMBL" id="CAB4535979.1"/>
    </source>
</evidence>
<dbReference type="AlphaFoldDB" id="A0A6J7PP47"/>
<sequence>MEKIKDLWERINYWWHDLAYSDIQKRALLIMGVGLLVLSSFVVFRGSSKEVIAAPLIPIEVSIPEVTVDVAGAVNNPGVYSLPAQSRVIDALRAAGNSVTGSDLSDLNLARVVKDGEQIYVNPTVRSANGKRIIKKIIPRGPININRATAREFDSLVGIGPVIAKRIVEYRRVNGPFMTIEDLEKVSGIGSAKFEELKSKISV</sequence>
<accession>A0A6J7PP47</accession>
<evidence type="ECO:0000313" key="6">
    <source>
        <dbReference type="EMBL" id="CAB4988950.1"/>
    </source>
</evidence>
<feature type="domain" description="Helix-hairpin-helix DNA-binding motif class 1" evidence="2">
    <location>
        <begin position="181"/>
        <end position="200"/>
    </location>
</feature>
<dbReference type="SUPFAM" id="SSF47781">
    <property type="entry name" value="RuvA domain 2-like"/>
    <property type="match status" value="1"/>
</dbReference>
<dbReference type="GO" id="GO:0015627">
    <property type="term" value="C:type II protein secretion system complex"/>
    <property type="evidence" value="ECO:0007669"/>
    <property type="project" value="TreeGrafter"/>
</dbReference>
<dbReference type="EMBL" id="CAFBRW010000048">
    <property type="protein sequence ID" value="CAB5114272.1"/>
    <property type="molecule type" value="Genomic_DNA"/>
</dbReference>
<dbReference type="GO" id="GO:0015628">
    <property type="term" value="P:protein secretion by the type II secretion system"/>
    <property type="evidence" value="ECO:0007669"/>
    <property type="project" value="TreeGrafter"/>
</dbReference>
<dbReference type="InterPro" id="IPR004509">
    <property type="entry name" value="Competence_ComEA_HhH"/>
</dbReference>
<keyword evidence="1" id="KW-0812">Transmembrane</keyword>
<evidence type="ECO:0000313" key="5">
    <source>
        <dbReference type="EMBL" id="CAB4817650.1"/>
    </source>
</evidence>
<evidence type="ECO:0000313" key="4">
    <source>
        <dbReference type="EMBL" id="CAB4664603.1"/>
    </source>
</evidence>
<dbReference type="NCBIfam" id="TIGR00426">
    <property type="entry name" value="competence protein ComEA helix-hairpin-helix repeat region"/>
    <property type="match status" value="1"/>
</dbReference>
<feature type="transmembrane region" description="Helical" evidence="1">
    <location>
        <begin position="27"/>
        <end position="44"/>
    </location>
</feature>
<dbReference type="Pfam" id="PF12836">
    <property type="entry name" value="HHH_3"/>
    <property type="match status" value="1"/>
</dbReference>
<evidence type="ECO:0000313" key="7">
    <source>
        <dbReference type="EMBL" id="CAB5003754.1"/>
    </source>
</evidence>
<feature type="domain" description="Helix-hairpin-helix DNA-binding motif class 1" evidence="2">
    <location>
        <begin position="151"/>
        <end position="170"/>
    </location>
</feature>
<dbReference type="GO" id="GO:0006281">
    <property type="term" value="P:DNA repair"/>
    <property type="evidence" value="ECO:0007669"/>
    <property type="project" value="InterPro"/>
</dbReference>
<reference evidence="7" key="1">
    <citation type="submission" date="2020-05" db="EMBL/GenBank/DDBJ databases">
        <authorList>
            <person name="Chiriac C."/>
            <person name="Salcher M."/>
            <person name="Ghai R."/>
            <person name="Kavagutti S V."/>
        </authorList>
    </citation>
    <scope>NUCLEOTIDE SEQUENCE</scope>
</reference>
<dbReference type="PANTHER" id="PTHR21180">
    <property type="entry name" value="ENDONUCLEASE/EXONUCLEASE/PHOSPHATASE FAMILY DOMAIN-CONTAINING PROTEIN 1"/>
    <property type="match status" value="1"/>
</dbReference>
<protein>
    <submittedName>
        <fullName evidence="7">Unannotated protein</fullName>
    </submittedName>
</protein>
<dbReference type="InterPro" id="IPR003583">
    <property type="entry name" value="Hlx-hairpin-Hlx_DNA-bd_motif"/>
</dbReference>
<keyword evidence="1" id="KW-0472">Membrane</keyword>
<keyword evidence="1" id="KW-1133">Transmembrane helix</keyword>
<organism evidence="7">
    <name type="scientific">freshwater metagenome</name>
    <dbReference type="NCBI Taxonomy" id="449393"/>
    <lineage>
        <taxon>unclassified sequences</taxon>
        <taxon>metagenomes</taxon>
        <taxon>ecological metagenomes</taxon>
    </lineage>
</organism>
<gene>
    <name evidence="3" type="ORF">UFOPK1438_00219</name>
    <name evidence="4" type="ORF">UFOPK2329_00159</name>
    <name evidence="5" type="ORF">UFOPK3166_00167</name>
    <name evidence="6" type="ORF">UFOPK4035_00070</name>
    <name evidence="7" type="ORF">UFOPK4087_00041</name>
    <name evidence="8" type="ORF">UFOPK4424_00349</name>
</gene>
<dbReference type="EMBL" id="CAFBPH010000003">
    <property type="protein sequence ID" value="CAB5003754.1"/>
    <property type="molecule type" value="Genomic_DNA"/>
</dbReference>
<dbReference type="Gene3D" id="1.10.150.320">
    <property type="entry name" value="Photosystem II 12 kDa extrinsic protein"/>
    <property type="match status" value="1"/>
</dbReference>
<dbReference type="EMBL" id="CAFBOX010000005">
    <property type="protein sequence ID" value="CAB4988950.1"/>
    <property type="molecule type" value="Genomic_DNA"/>
</dbReference>
<dbReference type="EMBL" id="CAEZWZ010000010">
    <property type="protein sequence ID" value="CAB4664603.1"/>
    <property type="molecule type" value="Genomic_DNA"/>
</dbReference>
<dbReference type="SMART" id="SM00278">
    <property type="entry name" value="HhH1"/>
    <property type="match status" value="2"/>
</dbReference>
<dbReference type="EMBL" id="CAEZSM010000015">
    <property type="protein sequence ID" value="CAB4535979.1"/>
    <property type="molecule type" value="Genomic_DNA"/>
</dbReference>
<dbReference type="InterPro" id="IPR019554">
    <property type="entry name" value="Soluble_ligand-bd"/>
</dbReference>
<evidence type="ECO:0000256" key="1">
    <source>
        <dbReference type="SAM" id="Phobius"/>
    </source>
</evidence>
<dbReference type="InterPro" id="IPR051675">
    <property type="entry name" value="Endo/Exo/Phosphatase_dom_1"/>
</dbReference>